<proteinExistence type="predicted"/>
<keyword evidence="2" id="KW-1185">Reference proteome</keyword>
<dbReference type="Proteomes" id="UP000821845">
    <property type="component" value="Chromosome 6"/>
</dbReference>
<evidence type="ECO:0000313" key="2">
    <source>
        <dbReference type="Proteomes" id="UP000821845"/>
    </source>
</evidence>
<protein>
    <submittedName>
        <fullName evidence="1">Uncharacterized protein</fullName>
    </submittedName>
</protein>
<name>A0ACB7S222_HYAAI</name>
<reference evidence="1" key="1">
    <citation type="submission" date="2020-05" db="EMBL/GenBank/DDBJ databases">
        <title>Large-scale comparative analyses of tick genomes elucidate their genetic diversity and vector capacities.</title>
        <authorList>
            <person name="Jia N."/>
            <person name="Wang J."/>
            <person name="Shi W."/>
            <person name="Du L."/>
            <person name="Sun Y."/>
            <person name="Zhan W."/>
            <person name="Jiang J."/>
            <person name="Wang Q."/>
            <person name="Zhang B."/>
            <person name="Ji P."/>
            <person name="Sakyi L.B."/>
            <person name="Cui X."/>
            <person name="Yuan T."/>
            <person name="Jiang B."/>
            <person name="Yang W."/>
            <person name="Lam T.T.-Y."/>
            <person name="Chang Q."/>
            <person name="Ding S."/>
            <person name="Wang X."/>
            <person name="Zhu J."/>
            <person name="Ruan X."/>
            <person name="Zhao L."/>
            <person name="Wei J."/>
            <person name="Que T."/>
            <person name="Du C."/>
            <person name="Cheng J."/>
            <person name="Dai P."/>
            <person name="Han X."/>
            <person name="Huang E."/>
            <person name="Gao Y."/>
            <person name="Liu J."/>
            <person name="Shao H."/>
            <person name="Ye R."/>
            <person name="Li L."/>
            <person name="Wei W."/>
            <person name="Wang X."/>
            <person name="Wang C."/>
            <person name="Yang T."/>
            <person name="Huo Q."/>
            <person name="Li W."/>
            <person name="Guo W."/>
            <person name="Chen H."/>
            <person name="Zhou L."/>
            <person name="Ni X."/>
            <person name="Tian J."/>
            <person name="Zhou Y."/>
            <person name="Sheng Y."/>
            <person name="Liu T."/>
            <person name="Pan Y."/>
            <person name="Xia L."/>
            <person name="Li J."/>
            <person name="Zhao F."/>
            <person name="Cao W."/>
        </authorList>
    </citation>
    <scope>NUCLEOTIDE SEQUENCE</scope>
    <source>
        <strain evidence="1">Hyas-2018</strain>
    </source>
</reference>
<evidence type="ECO:0000313" key="1">
    <source>
        <dbReference type="EMBL" id="KAH6927693.1"/>
    </source>
</evidence>
<dbReference type="EMBL" id="CM023486">
    <property type="protein sequence ID" value="KAH6927693.1"/>
    <property type="molecule type" value="Genomic_DNA"/>
</dbReference>
<accession>A0ACB7S222</accession>
<gene>
    <name evidence="1" type="ORF">HPB50_007285</name>
</gene>
<organism evidence="1 2">
    <name type="scientific">Hyalomma asiaticum</name>
    <name type="common">Tick</name>
    <dbReference type="NCBI Taxonomy" id="266040"/>
    <lineage>
        <taxon>Eukaryota</taxon>
        <taxon>Metazoa</taxon>
        <taxon>Ecdysozoa</taxon>
        <taxon>Arthropoda</taxon>
        <taxon>Chelicerata</taxon>
        <taxon>Arachnida</taxon>
        <taxon>Acari</taxon>
        <taxon>Parasitiformes</taxon>
        <taxon>Ixodida</taxon>
        <taxon>Ixodoidea</taxon>
        <taxon>Ixodidae</taxon>
        <taxon>Hyalomminae</taxon>
        <taxon>Hyalomma</taxon>
    </lineage>
</organism>
<comment type="caution">
    <text evidence="1">The sequence shown here is derived from an EMBL/GenBank/DDBJ whole genome shotgun (WGS) entry which is preliminary data.</text>
</comment>
<sequence length="104" mass="11860">MFWFSGSQKDESESPPTPFWWTSLFTGPLVEAYEQLDTWCLGGDEFERTVAKTLLVTFAVNVVLILCVWRKCGDRIADQFLNLGEFARWSLIGEGWSSPCSTVR</sequence>